<dbReference type="Pfam" id="PF02311">
    <property type="entry name" value="AraC_binding"/>
    <property type="match status" value="1"/>
</dbReference>
<dbReference type="SUPFAM" id="SSF46689">
    <property type="entry name" value="Homeodomain-like"/>
    <property type="match status" value="2"/>
</dbReference>
<dbReference type="InterPro" id="IPR018060">
    <property type="entry name" value="HTH_AraC"/>
</dbReference>
<evidence type="ECO:0000256" key="1">
    <source>
        <dbReference type="ARBA" id="ARBA00023015"/>
    </source>
</evidence>
<protein>
    <submittedName>
        <fullName evidence="5">AraC family transcriptional regulator</fullName>
    </submittedName>
</protein>
<keyword evidence="2" id="KW-0238">DNA-binding</keyword>
<evidence type="ECO:0000313" key="6">
    <source>
        <dbReference type="Proteomes" id="UP001285521"/>
    </source>
</evidence>
<dbReference type="SMART" id="SM00342">
    <property type="entry name" value="HTH_ARAC"/>
    <property type="match status" value="1"/>
</dbReference>
<evidence type="ECO:0000256" key="2">
    <source>
        <dbReference type="ARBA" id="ARBA00023125"/>
    </source>
</evidence>
<organism evidence="5 6">
    <name type="scientific">Lentzea miocenica</name>
    <dbReference type="NCBI Taxonomy" id="3095431"/>
    <lineage>
        <taxon>Bacteria</taxon>
        <taxon>Bacillati</taxon>
        <taxon>Actinomycetota</taxon>
        <taxon>Actinomycetes</taxon>
        <taxon>Pseudonocardiales</taxon>
        <taxon>Pseudonocardiaceae</taxon>
        <taxon>Lentzea</taxon>
    </lineage>
</organism>
<dbReference type="InterPro" id="IPR003313">
    <property type="entry name" value="AraC-bd"/>
</dbReference>
<keyword evidence="6" id="KW-1185">Reference proteome</keyword>
<dbReference type="PROSITE" id="PS01124">
    <property type="entry name" value="HTH_ARAC_FAMILY_2"/>
    <property type="match status" value="1"/>
</dbReference>
<accession>A0ABU4SYY4</accession>
<reference evidence="5 6" key="1">
    <citation type="submission" date="2023-11" db="EMBL/GenBank/DDBJ databases">
        <title>Lentzea sokolovensis, sp. nov., Lentzea kristufkii, sp. nov., and Lentzea miocenensis, sp. nov., rare actinobacteria from Sokolov Coal Basin, Miocene lacustrine sediment, Czech Republic.</title>
        <authorList>
            <person name="Lara A."/>
            <person name="Kotroba L."/>
            <person name="Nouioui I."/>
            <person name="Neumann-Schaal M."/>
            <person name="Mast Y."/>
            <person name="Chronakova A."/>
        </authorList>
    </citation>
    <scope>NUCLEOTIDE SEQUENCE [LARGE SCALE GENOMIC DNA]</scope>
    <source>
        <strain evidence="5 6">BCCO 10_0856</strain>
    </source>
</reference>
<keyword evidence="3" id="KW-0804">Transcription</keyword>
<dbReference type="InterPro" id="IPR050204">
    <property type="entry name" value="AraC_XylS_family_regulators"/>
</dbReference>
<name>A0ABU4SYY4_9PSEU</name>
<comment type="caution">
    <text evidence="5">The sequence shown here is derived from an EMBL/GenBank/DDBJ whole genome shotgun (WGS) entry which is preliminary data.</text>
</comment>
<proteinExistence type="predicted"/>
<evidence type="ECO:0000256" key="3">
    <source>
        <dbReference type="ARBA" id="ARBA00023163"/>
    </source>
</evidence>
<dbReference type="SUPFAM" id="SSF51215">
    <property type="entry name" value="Regulatory protein AraC"/>
    <property type="match status" value="1"/>
</dbReference>
<dbReference type="RefSeq" id="WP_319966193.1">
    <property type="nucleotide sequence ID" value="NZ_JAXAVW010000009.1"/>
</dbReference>
<dbReference type="Gene3D" id="1.10.10.60">
    <property type="entry name" value="Homeodomain-like"/>
    <property type="match status" value="1"/>
</dbReference>
<dbReference type="Pfam" id="PF12833">
    <property type="entry name" value="HTH_18"/>
    <property type="match status" value="1"/>
</dbReference>
<dbReference type="InterPro" id="IPR037923">
    <property type="entry name" value="HTH-like"/>
</dbReference>
<dbReference type="PANTHER" id="PTHR46796:SF2">
    <property type="entry name" value="TRANSCRIPTIONAL REGULATORY PROTEIN"/>
    <property type="match status" value="1"/>
</dbReference>
<feature type="domain" description="HTH araC/xylS-type" evidence="4">
    <location>
        <begin position="174"/>
        <end position="270"/>
    </location>
</feature>
<sequence>MDSRSRARGFGVLYVLDMGVAAWKPAVEGIKEVFHAQFTTHVYPAHTHDAWTLMLIDTGAVRYELDRHEHGALVDGVTLLPPHVPHDGRSAYPTGFHKRVLYLDDAVLPHELIGKAVDTPMLVDPLLRQRVHQLHLALEDPFEASSRLALITERLTHHFAGTSPAVHADPTLADRLRQLLDASLPTGISLAEASVELRTSPTHLVRAFSRRFGLPPHRYVTGRRIDLARGYLVDGRSAAEAAVLAGFHDQSHLTRHFRRVLGTSPGRFVR</sequence>
<dbReference type="InterPro" id="IPR009057">
    <property type="entry name" value="Homeodomain-like_sf"/>
</dbReference>
<evidence type="ECO:0000259" key="4">
    <source>
        <dbReference type="PROSITE" id="PS01124"/>
    </source>
</evidence>
<gene>
    <name evidence="5" type="ORF">SK803_12940</name>
</gene>
<evidence type="ECO:0000313" key="5">
    <source>
        <dbReference type="EMBL" id="MDX8031127.1"/>
    </source>
</evidence>
<keyword evidence="1" id="KW-0805">Transcription regulation</keyword>
<dbReference type="PANTHER" id="PTHR46796">
    <property type="entry name" value="HTH-TYPE TRANSCRIPTIONAL ACTIVATOR RHAS-RELATED"/>
    <property type="match status" value="1"/>
</dbReference>
<dbReference type="Proteomes" id="UP001285521">
    <property type="component" value="Unassembled WGS sequence"/>
</dbReference>
<dbReference type="EMBL" id="JAXAVW010000009">
    <property type="protein sequence ID" value="MDX8031127.1"/>
    <property type="molecule type" value="Genomic_DNA"/>
</dbReference>